<evidence type="ECO:0000256" key="2">
    <source>
        <dbReference type="ARBA" id="ARBA00005201"/>
    </source>
</evidence>
<accession>A0ABS4JIX5</accession>
<feature type="domain" description="Riboflavin kinase" evidence="15">
    <location>
        <begin position="186"/>
        <end position="312"/>
    </location>
</feature>
<evidence type="ECO:0000256" key="10">
    <source>
        <dbReference type="ARBA" id="ARBA00022840"/>
    </source>
</evidence>
<gene>
    <name evidence="16" type="ORF">J2Z69_002113</name>
</gene>
<keyword evidence="4 14" id="KW-0288">FMN</keyword>
<dbReference type="Pfam" id="PF06574">
    <property type="entry name" value="FAD_syn"/>
    <property type="match status" value="1"/>
</dbReference>
<evidence type="ECO:0000256" key="8">
    <source>
        <dbReference type="ARBA" id="ARBA00022777"/>
    </source>
</evidence>
<dbReference type="GO" id="GO:0008531">
    <property type="term" value="F:riboflavin kinase activity"/>
    <property type="evidence" value="ECO:0007669"/>
    <property type="project" value="UniProtKB-EC"/>
</dbReference>
<keyword evidence="11" id="KW-0511">Multifunctional enzyme</keyword>
<sequence length="315" mass="35317">MEIVNLAYPLDPDLLAPYAKPQVLALGQFDGLHLGHVSVIQAALDKGKTLHLPVAMMTFYPHPKEVMKKGDYDGYLTPSREKEIQLRSMGIDVLYIIEFNEEFSRVTPYQFVHEVLEPLMVHTAVVGFDFRFGHKGEGDAEMLRVLGNDQLHVLTIPPFLIEGEKVSSSGIRRHLLEGNLANASAWLGRHYTLIGIVVNGEKRGRQIGFPTANIQLDEYYALPIKGVYAVLATYADKVYKGVANLGVKPTFHSGDVKPSLEVHLFDFSGDLYGEMLQVELVSFIREERKFSGIDELITQIRKDAEEAVTLLNHLK</sequence>
<name>A0ABS4JIX5_9BACL</name>
<evidence type="ECO:0000256" key="6">
    <source>
        <dbReference type="ARBA" id="ARBA00022695"/>
    </source>
</evidence>
<comment type="catalytic activity">
    <reaction evidence="13 14">
        <text>FMN + ATP + H(+) = FAD + diphosphate</text>
        <dbReference type="Rhea" id="RHEA:17237"/>
        <dbReference type="ChEBI" id="CHEBI:15378"/>
        <dbReference type="ChEBI" id="CHEBI:30616"/>
        <dbReference type="ChEBI" id="CHEBI:33019"/>
        <dbReference type="ChEBI" id="CHEBI:57692"/>
        <dbReference type="ChEBI" id="CHEBI:58210"/>
        <dbReference type="EC" id="2.7.7.2"/>
    </reaction>
</comment>
<evidence type="ECO:0000259" key="15">
    <source>
        <dbReference type="SMART" id="SM00904"/>
    </source>
</evidence>
<dbReference type="SUPFAM" id="SSF52374">
    <property type="entry name" value="Nucleotidylyl transferase"/>
    <property type="match status" value="1"/>
</dbReference>
<comment type="pathway">
    <text evidence="1 14">Cofactor biosynthesis; FAD biosynthesis; FAD from FMN: step 1/1.</text>
</comment>
<dbReference type="EMBL" id="JAGGLD010000003">
    <property type="protein sequence ID" value="MBP2001070.1"/>
    <property type="molecule type" value="Genomic_DNA"/>
</dbReference>
<dbReference type="InterPro" id="IPR014729">
    <property type="entry name" value="Rossmann-like_a/b/a_fold"/>
</dbReference>
<evidence type="ECO:0000256" key="14">
    <source>
        <dbReference type="PIRNR" id="PIRNR004491"/>
    </source>
</evidence>
<reference evidence="16 17" key="1">
    <citation type="submission" date="2021-03" db="EMBL/GenBank/DDBJ databases">
        <title>Genomic Encyclopedia of Type Strains, Phase IV (KMG-IV): sequencing the most valuable type-strain genomes for metagenomic binning, comparative biology and taxonomic classification.</title>
        <authorList>
            <person name="Goeker M."/>
        </authorList>
    </citation>
    <scope>NUCLEOTIDE SEQUENCE [LARGE SCALE GENOMIC DNA]</scope>
    <source>
        <strain evidence="16 17">DSM 26806</strain>
    </source>
</reference>
<dbReference type="NCBIfam" id="TIGR00083">
    <property type="entry name" value="ribF"/>
    <property type="match status" value="1"/>
</dbReference>
<dbReference type="PANTHER" id="PTHR22749:SF6">
    <property type="entry name" value="RIBOFLAVIN KINASE"/>
    <property type="match status" value="1"/>
</dbReference>
<dbReference type="InterPro" id="IPR015864">
    <property type="entry name" value="FAD_synthase"/>
</dbReference>
<evidence type="ECO:0000256" key="12">
    <source>
        <dbReference type="ARBA" id="ARBA00047880"/>
    </source>
</evidence>
<evidence type="ECO:0000256" key="1">
    <source>
        <dbReference type="ARBA" id="ARBA00004726"/>
    </source>
</evidence>
<evidence type="ECO:0000256" key="3">
    <source>
        <dbReference type="ARBA" id="ARBA00022630"/>
    </source>
</evidence>
<dbReference type="InterPro" id="IPR004821">
    <property type="entry name" value="Cyt_trans-like"/>
</dbReference>
<comment type="similarity">
    <text evidence="14">Belongs to the ribF family.</text>
</comment>
<evidence type="ECO:0000256" key="11">
    <source>
        <dbReference type="ARBA" id="ARBA00023268"/>
    </source>
</evidence>
<evidence type="ECO:0000313" key="17">
    <source>
        <dbReference type="Proteomes" id="UP001519288"/>
    </source>
</evidence>
<dbReference type="Gene3D" id="3.40.50.620">
    <property type="entry name" value="HUPs"/>
    <property type="match status" value="1"/>
</dbReference>
<dbReference type="SMART" id="SM00904">
    <property type="entry name" value="Flavokinase"/>
    <property type="match status" value="1"/>
</dbReference>
<dbReference type="Gene3D" id="2.40.30.30">
    <property type="entry name" value="Riboflavin kinase-like"/>
    <property type="match status" value="1"/>
</dbReference>
<keyword evidence="5 14" id="KW-0808">Transferase</keyword>
<dbReference type="InterPro" id="IPR015865">
    <property type="entry name" value="Riboflavin_kinase_bac/euk"/>
</dbReference>
<dbReference type="EC" id="2.7.1.26" evidence="14"/>
<dbReference type="InterPro" id="IPR023465">
    <property type="entry name" value="Riboflavin_kinase_dom_sf"/>
</dbReference>
<organism evidence="16 17">
    <name type="scientific">Paenibacillus shirakamiensis</name>
    <dbReference type="NCBI Taxonomy" id="1265935"/>
    <lineage>
        <taxon>Bacteria</taxon>
        <taxon>Bacillati</taxon>
        <taxon>Bacillota</taxon>
        <taxon>Bacilli</taxon>
        <taxon>Bacillales</taxon>
        <taxon>Paenibacillaceae</taxon>
        <taxon>Paenibacillus</taxon>
    </lineage>
</organism>
<dbReference type="Pfam" id="PF01687">
    <property type="entry name" value="Flavokinase"/>
    <property type="match status" value="1"/>
</dbReference>
<keyword evidence="6 14" id="KW-0548">Nucleotidyltransferase</keyword>
<dbReference type="Proteomes" id="UP001519288">
    <property type="component" value="Unassembled WGS sequence"/>
</dbReference>
<proteinExistence type="inferred from homology"/>
<evidence type="ECO:0000256" key="13">
    <source>
        <dbReference type="ARBA" id="ARBA00049494"/>
    </source>
</evidence>
<evidence type="ECO:0000256" key="5">
    <source>
        <dbReference type="ARBA" id="ARBA00022679"/>
    </source>
</evidence>
<dbReference type="SUPFAM" id="SSF82114">
    <property type="entry name" value="Riboflavin kinase-like"/>
    <property type="match status" value="1"/>
</dbReference>
<keyword evidence="7 14" id="KW-0547">Nucleotide-binding</keyword>
<dbReference type="EC" id="2.7.7.2" evidence="14"/>
<keyword evidence="8 14" id="KW-0418">Kinase</keyword>
<dbReference type="PIRSF" id="PIRSF004491">
    <property type="entry name" value="FAD_Synth"/>
    <property type="match status" value="1"/>
</dbReference>
<comment type="catalytic activity">
    <reaction evidence="12 14">
        <text>riboflavin + ATP = FMN + ADP + H(+)</text>
        <dbReference type="Rhea" id="RHEA:14357"/>
        <dbReference type="ChEBI" id="CHEBI:15378"/>
        <dbReference type="ChEBI" id="CHEBI:30616"/>
        <dbReference type="ChEBI" id="CHEBI:57986"/>
        <dbReference type="ChEBI" id="CHEBI:58210"/>
        <dbReference type="ChEBI" id="CHEBI:456216"/>
        <dbReference type="EC" id="2.7.1.26"/>
    </reaction>
</comment>
<keyword evidence="10 14" id="KW-0067">ATP-binding</keyword>
<dbReference type="InterPro" id="IPR002606">
    <property type="entry name" value="Riboflavin_kinase_bac"/>
</dbReference>
<evidence type="ECO:0000256" key="4">
    <source>
        <dbReference type="ARBA" id="ARBA00022643"/>
    </source>
</evidence>
<dbReference type="InterPro" id="IPR023468">
    <property type="entry name" value="Riboflavin_kinase"/>
</dbReference>
<keyword evidence="17" id="KW-1185">Reference proteome</keyword>
<comment type="pathway">
    <text evidence="2 14">Cofactor biosynthesis; FMN biosynthesis; FMN from riboflavin (ATP route): step 1/1.</text>
</comment>
<keyword evidence="9 14" id="KW-0274">FAD</keyword>
<protein>
    <recommendedName>
        <fullName evidence="14">Riboflavin biosynthesis protein</fullName>
    </recommendedName>
    <domain>
        <recommendedName>
            <fullName evidence="14">Riboflavin kinase</fullName>
            <ecNumber evidence="14">2.7.1.26</ecNumber>
        </recommendedName>
        <alternativeName>
            <fullName evidence="14">Flavokinase</fullName>
        </alternativeName>
    </domain>
    <domain>
        <recommendedName>
            <fullName evidence="14">FMN adenylyltransferase</fullName>
            <ecNumber evidence="14">2.7.7.2</ecNumber>
        </recommendedName>
        <alternativeName>
            <fullName evidence="14">FAD pyrophosphorylase</fullName>
        </alternativeName>
        <alternativeName>
            <fullName evidence="14">FAD synthase</fullName>
        </alternativeName>
    </domain>
</protein>
<dbReference type="RefSeq" id="WP_209862651.1">
    <property type="nucleotide sequence ID" value="NZ_JAGGLD010000003.1"/>
</dbReference>
<dbReference type="PANTHER" id="PTHR22749">
    <property type="entry name" value="RIBOFLAVIN KINASE/FMN ADENYLYLTRANSFERASE"/>
    <property type="match status" value="1"/>
</dbReference>
<evidence type="ECO:0000256" key="9">
    <source>
        <dbReference type="ARBA" id="ARBA00022827"/>
    </source>
</evidence>
<evidence type="ECO:0000313" key="16">
    <source>
        <dbReference type="EMBL" id="MBP2001070.1"/>
    </source>
</evidence>
<dbReference type="CDD" id="cd02064">
    <property type="entry name" value="FAD_synthetase_N"/>
    <property type="match status" value="1"/>
</dbReference>
<evidence type="ECO:0000256" key="7">
    <source>
        <dbReference type="ARBA" id="ARBA00022741"/>
    </source>
</evidence>
<dbReference type="GO" id="GO:0003919">
    <property type="term" value="F:FMN adenylyltransferase activity"/>
    <property type="evidence" value="ECO:0007669"/>
    <property type="project" value="UniProtKB-EC"/>
</dbReference>
<comment type="caution">
    <text evidence="16">The sequence shown here is derived from an EMBL/GenBank/DDBJ whole genome shotgun (WGS) entry which is preliminary data.</text>
</comment>
<dbReference type="NCBIfam" id="TIGR00125">
    <property type="entry name" value="cyt_tran_rel"/>
    <property type="match status" value="1"/>
</dbReference>
<dbReference type="NCBIfam" id="NF004160">
    <property type="entry name" value="PRK05627.1-3"/>
    <property type="match status" value="1"/>
</dbReference>
<dbReference type="NCBIfam" id="NF004162">
    <property type="entry name" value="PRK05627.1-5"/>
    <property type="match status" value="1"/>
</dbReference>
<keyword evidence="3 14" id="KW-0285">Flavoprotein</keyword>